<organism evidence="7 8">
    <name type="scientific">Patella caerulea</name>
    <name type="common">Rayed Mediterranean limpet</name>
    <dbReference type="NCBI Taxonomy" id="87958"/>
    <lineage>
        <taxon>Eukaryota</taxon>
        <taxon>Metazoa</taxon>
        <taxon>Spiralia</taxon>
        <taxon>Lophotrochozoa</taxon>
        <taxon>Mollusca</taxon>
        <taxon>Gastropoda</taxon>
        <taxon>Patellogastropoda</taxon>
        <taxon>Patelloidea</taxon>
        <taxon>Patellidae</taxon>
        <taxon>Patella</taxon>
    </lineage>
</organism>
<evidence type="ECO:0000256" key="2">
    <source>
        <dbReference type="ARBA" id="ARBA00022771"/>
    </source>
</evidence>
<dbReference type="GO" id="GO:0008270">
    <property type="term" value="F:zinc ion binding"/>
    <property type="evidence" value="ECO:0007669"/>
    <property type="project" value="UniProtKB-KW"/>
</dbReference>
<gene>
    <name evidence="7" type="ORF">SNE40_001687</name>
</gene>
<dbReference type="SUPFAM" id="SSF57716">
    <property type="entry name" value="Glucocorticoid receptor-like (DNA-binding domain)"/>
    <property type="match status" value="1"/>
</dbReference>
<evidence type="ECO:0000313" key="7">
    <source>
        <dbReference type="EMBL" id="KAK6189685.1"/>
    </source>
</evidence>
<dbReference type="Proteomes" id="UP001347796">
    <property type="component" value="Unassembled WGS sequence"/>
</dbReference>
<keyword evidence="4 5" id="KW-0238">DNA-binding</keyword>
<evidence type="ECO:0000259" key="6">
    <source>
        <dbReference type="PROSITE" id="PS50950"/>
    </source>
</evidence>
<dbReference type="PANTHER" id="PTHR23080">
    <property type="entry name" value="THAP DOMAIN PROTEIN"/>
    <property type="match status" value="1"/>
</dbReference>
<evidence type="ECO:0000313" key="8">
    <source>
        <dbReference type="Proteomes" id="UP001347796"/>
    </source>
</evidence>
<dbReference type="InterPro" id="IPR006612">
    <property type="entry name" value="THAP_Znf"/>
</dbReference>
<dbReference type="GO" id="GO:0003677">
    <property type="term" value="F:DNA binding"/>
    <property type="evidence" value="ECO:0007669"/>
    <property type="project" value="UniProtKB-UniRule"/>
</dbReference>
<dbReference type="Pfam" id="PF05485">
    <property type="entry name" value="THAP"/>
    <property type="match status" value="1"/>
</dbReference>
<dbReference type="Pfam" id="PF13613">
    <property type="entry name" value="HTH_Tnp_4"/>
    <property type="match status" value="1"/>
</dbReference>
<name>A0AAN8KDV1_PATCE</name>
<proteinExistence type="predicted"/>
<protein>
    <recommendedName>
        <fullName evidence="6">THAP-type domain-containing protein</fullName>
    </recommendedName>
</protein>
<dbReference type="EMBL" id="JAZGQO010000002">
    <property type="protein sequence ID" value="KAK6189685.1"/>
    <property type="molecule type" value="Genomic_DNA"/>
</dbReference>
<evidence type="ECO:0000256" key="1">
    <source>
        <dbReference type="ARBA" id="ARBA00022723"/>
    </source>
</evidence>
<keyword evidence="8" id="KW-1185">Reference proteome</keyword>
<comment type="caution">
    <text evidence="7">The sequence shown here is derived from an EMBL/GenBank/DDBJ whole genome shotgun (WGS) entry which is preliminary data.</text>
</comment>
<accession>A0AAN8KDV1</accession>
<keyword evidence="2 5" id="KW-0863">Zinc-finger</keyword>
<dbReference type="AlphaFoldDB" id="A0AAN8KDV1"/>
<keyword evidence="3" id="KW-0862">Zinc</keyword>
<evidence type="ECO:0000256" key="4">
    <source>
        <dbReference type="ARBA" id="ARBA00023125"/>
    </source>
</evidence>
<dbReference type="InterPro" id="IPR027805">
    <property type="entry name" value="Transposase_HTH_dom"/>
</dbReference>
<evidence type="ECO:0000256" key="5">
    <source>
        <dbReference type="PROSITE-ProRule" id="PRU00309"/>
    </source>
</evidence>
<reference evidence="7 8" key="1">
    <citation type="submission" date="2024-01" db="EMBL/GenBank/DDBJ databases">
        <title>The genome of the rayed Mediterranean limpet Patella caerulea (Linnaeus, 1758).</title>
        <authorList>
            <person name="Anh-Thu Weber A."/>
            <person name="Halstead-Nussloch G."/>
        </authorList>
    </citation>
    <scope>NUCLEOTIDE SEQUENCE [LARGE SCALE GENOMIC DNA]</scope>
    <source>
        <strain evidence="7">AATW-2023a</strain>
        <tissue evidence="7">Whole specimen</tissue>
    </source>
</reference>
<dbReference type="PROSITE" id="PS50950">
    <property type="entry name" value="ZF_THAP"/>
    <property type="match status" value="1"/>
</dbReference>
<keyword evidence="1" id="KW-0479">Metal-binding</keyword>
<evidence type="ECO:0000256" key="3">
    <source>
        <dbReference type="ARBA" id="ARBA00022833"/>
    </source>
</evidence>
<feature type="domain" description="THAP-type" evidence="6">
    <location>
        <begin position="1"/>
        <end position="101"/>
    </location>
</feature>
<sequence>MVKRCAWGTCNSDSRYPERLTGGITFIPFPKLGRTRDKAKRWIRLCGRPFEQLNEEILGERRKAKHLFVCSKHFVNGQPAPIAALHYDDHITQPRPPPKPRSNYIEKTAVIESKVLRVSIKSNNDIEYENCGLNALNNKMVQTENVVDAVIGFQPMDILAHAAENIKMKEEYAKLILENENLKRSQVKQVDKGTSIDLSTQRFSCSTLKKDSFQYYTGFSYDRFYNVYKFFVPGVDLPFEFSKNISSLVSFSLEDQLLLVLIKLRQDFDFQHISNMFGISSQDCSCLFTNWINYMFYRLGSLDIWPHRDIIIENMPEQFKTDYPNTMVIIDGTELKIQRPSSLH</sequence>